<dbReference type="SUPFAM" id="SSF54928">
    <property type="entry name" value="RNA-binding domain, RBD"/>
    <property type="match status" value="1"/>
</dbReference>
<keyword evidence="5" id="KW-1185">Reference proteome</keyword>
<dbReference type="AlphaFoldDB" id="A0A8R1IL01"/>
<reference evidence="4" key="2">
    <citation type="submission" date="2022-06" db="UniProtKB">
        <authorList>
            <consortium name="EnsemblMetazoa"/>
        </authorList>
    </citation>
    <scope>IDENTIFICATION</scope>
    <source>
        <strain evidence="4">DF5081</strain>
    </source>
</reference>
<dbReference type="InterPro" id="IPR012677">
    <property type="entry name" value="Nucleotide-bd_a/b_plait_sf"/>
</dbReference>
<dbReference type="InterPro" id="IPR000504">
    <property type="entry name" value="RRM_dom"/>
</dbReference>
<evidence type="ECO:0000256" key="1">
    <source>
        <dbReference type="PROSITE-ProRule" id="PRU00176"/>
    </source>
</evidence>
<dbReference type="Proteomes" id="UP000005237">
    <property type="component" value="Unassembled WGS sequence"/>
</dbReference>
<evidence type="ECO:0000256" key="2">
    <source>
        <dbReference type="SAM" id="MobiDB-lite"/>
    </source>
</evidence>
<feature type="region of interest" description="Disordered" evidence="2">
    <location>
        <begin position="1"/>
        <end position="29"/>
    </location>
</feature>
<dbReference type="EnsemblMetazoa" id="CJA36849.1">
    <property type="protein sequence ID" value="CJA36849.1"/>
    <property type="gene ID" value="WBGene00212696"/>
</dbReference>
<evidence type="ECO:0000313" key="4">
    <source>
        <dbReference type="EnsemblMetazoa" id="CJA36849.1"/>
    </source>
</evidence>
<feature type="domain" description="RRM" evidence="3">
    <location>
        <begin position="36"/>
        <end position="95"/>
    </location>
</feature>
<protein>
    <submittedName>
        <fullName evidence="4">RRM domain-containing protein</fullName>
    </submittedName>
</protein>
<dbReference type="InterPro" id="IPR035979">
    <property type="entry name" value="RBD_domain_sf"/>
</dbReference>
<accession>A0A8R1IL01</accession>
<name>A0A8R1IL01_CAEJA</name>
<dbReference type="Pfam" id="PF00076">
    <property type="entry name" value="RRM_1"/>
    <property type="match status" value="1"/>
</dbReference>
<proteinExistence type="predicted"/>
<dbReference type="PROSITE" id="PS50102">
    <property type="entry name" value="RRM"/>
    <property type="match status" value="1"/>
</dbReference>
<dbReference type="CDD" id="cd00590">
    <property type="entry name" value="RRM_SF"/>
    <property type="match status" value="1"/>
</dbReference>
<evidence type="ECO:0000313" key="5">
    <source>
        <dbReference type="Proteomes" id="UP000005237"/>
    </source>
</evidence>
<organism evidence="4 5">
    <name type="scientific">Caenorhabditis japonica</name>
    <dbReference type="NCBI Taxonomy" id="281687"/>
    <lineage>
        <taxon>Eukaryota</taxon>
        <taxon>Metazoa</taxon>
        <taxon>Ecdysozoa</taxon>
        <taxon>Nematoda</taxon>
        <taxon>Chromadorea</taxon>
        <taxon>Rhabditida</taxon>
        <taxon>Rhabditina</taxon>
        <taxon>Rhabditomorpha</taxon>
        <taxon>Rhabditoidea</taxon>
        <taxon>Rhabditidae</taxon>
        <taxon>Peloderinae</taxon>
        <taxon>Caenorhabditis</taxon>
    </lineage>
</organism>
<keyword evidence="1" id="KW-0694">RNA-binding</keyword>
<dbReference type="GO" id="GO:0003723">
    <property type="term" value="F:RNA binding"/>
    <property type="evidence" value="ECO:0007669"/>
    <property type="project" value="UniProtKB-UniRule"/>
</dbReference>
<reference evidence="5" key="1">
    <citation type="submission" date="2010-08" db="EMBL/GenBank/DDBJ databases">
        <authorList>
            <consortium name="Caenorhabditis japonica Sequencing Consortium"/>
            <person name="Wilson R.K."/>
        </authorList>
    </citation>
    <scope>NUCLEOTIDE SEQUENCE [LARGE SCALE GENOMIC DNA]</scope>
    <source>
        <strain evidence="5">DF5081</strain>
    </source>
</reference>
<sequence length="95" mass="11154">MSYNYERGGYHGYNNRHRGGFHGPRINENQVPQSKHTIFIRGLPGEVTTEEIKEYIGERVGQISFDFVKQAQDRSKIFVAVRFEKREEAKEFMDT</sequence>
<evidence type="ECO:0000259" key="3">
    <source>
        <dbReference type="PROSITE" id="PS50102"/>
    </source>
</evidence>
<dbReference type="Gene3D" id="3.30.70.330">
    <property type="match status" value="1"/>
</dbReference>